<dbReference type="InterPro" id="IPR036815">
    <property type="entry name" value="14-3-3_dom_sf"/>
</dbReference>
<dbReference type="InterPro" id="IPR000308">
    <property type="entry name" value="14-3-3"/>
</dbReference>
<dbReference type="PRINTS" id="PR00305">
    <property type="entry name" value="1433ZETA"/>
</dbReference>
<evidence type="ECO:0000256" key="1">
    <source>
        <dbReference type="ARBA" id="ARBA00006141"/>
    </source>
</evidence>
<accession>A0A3B5LZ19</accession>
<keyword evidence="2" id="KW-1133">Transmembrane helix</keyword>
<dbReference type="Ensembl" id="ENSXCOT00000014782.1">
    <property type="protein sequence ID" value="ENSXCOP00000014596.1"/>
    <property type="gene ID" value="ENSXCOG00000005481.1"/>
</dbReference>
<reference evidence="4" key="2">
    <citation type="submission" date="2025-09" db="UniProtKB">
        <authorList>
            <consortium name="Ensembl"/>
        </authorList>
    </citation>
    <scope>IDENTIFICATION</scope>
</reference>
<keyword evidence="2" id="KW-0812">Transmembrane</keyword>
<dbReference type="GeneTree" id="ENSGT01090000260040"/>
<dbReference type="AlphaFoldDB" id="A0A3B5LZ19"/>
<dbReference type="Proteomes" id="UP000261380">
    <property type="component" value="Unplaced"/>
</dbReference>
<sequence length="257" mass="28781">MDKNDLVQKAKLAEQAERYDDMAAAMKSVTEQGNDKKQQMAQICHDVLGLLDNYLIANASAAESKVFYLKMKGDYYRYLSEVASGDSKKDTVDNSQQAYQQAFDISKGEMQPTHPIRLGLALNFSVFYYEILNNPDKACSLAKTAFDEAIAELDTLNEDSYKDSTLIMQLLRDNLTVSSIFGISCVILMSFPTNITLTFLLLSFSSCGHQKTRQMRERPETGKTNGIALLIHLHSYLKHRQLIYIPPSTPSAPPTSV</sequence>
<reference evidence="4" key="1">
    <citation type="submission" date="2025-08" db="UniProtKB">
        <authorList>
            <consortium name="Ensembl"/>
        </authorList>
    </citation>
    <scope>IDENTIFICATION</scope>
</reference>
<dbReference type="SUPFAM" id="SSF48445">
    <property type="entry name" value="14-3-3 protein"/>
    <property type="match status" value="1"/>
</dbReference>
<feature type="transmembrane region" description="Helical" evidence="2">
    <location>
        <begin position="180"/>
        <end position="204"/>
    </location>
</feature>
<protein>
    <recommendedName>
        <fullName evidence="3">14-3-3 domain-containing protein</fullName>
    </recommendedName>
</protein>
<evidence type="ECO:0000256" key="2">
    <source>
        <dbReference type="SAM" id="Phobius"/>
    </source>
</evidence>
<dbReference type="PANTHER" id="PTHR18860">
    <property type="entry name" value="14-3-3 PROTEIN"/>
    <property type="match status" value="1"/>
</dbReference>
<evidence type="ECO:0000259" key="3">
    <source>
        <dbReference type="SMART" id="SM00101"/>
    </source>
</evidence>
<dbReference type="InterPro" id="IPR023410">
    <property type="entry name" value="14-3-3_domain"/>
</dbReference>
<keyword evidence="5" id="KW-1185">Reference proteome</keyword>
<feature type="domain" description="14-3-3" evidence="3">
    <location>
        <begin position="3"/>
        <end position="182"/>
    </location>
</feature>
<organism evidence="4 5">
    <name type="scientific">Xiphophorus couchianus</name>
    <name type="common">Monterrey platyfish</name>
    <dbReference type="NCBI Taxonomy" id="32473"/>
    <lineage>
        <taxon>Eukaryota</taxon>
        <taxon>Metazoa</taxon>
        <taxon>Chordata</taxon>
        <taxon>Craniata</taxon>
        <taxon>Vertebrata</taxon>
        <taxon>Euteleostomi</taxon>
        <taxon>Actinopterygii</taxon>
        <taxon>Neopterygii</taxon>
        <taxon>Teleostei</taxon>
        <taxon>Neoteleostei</taxon>
        <taxon>Acanthomorphata</taxon>
        <taxon>Ovalentaria</taxon>
        <taxon>Atherinomorphae</taxon>
        <taxon>Cyprinodontiformes</taxon>
        <taxon>Poeciliidae</taxon>
        <taxon>Poeciliinae</taxon>
        <taxon>Xiphophorus</taxon>
    </lineage>
</organism>
<evidence type="ECO:0000313" key="5">
    <source>
        <dbReference type="Proteomes" id="UP000261380"/>
    </source>
</evidence>
<dbReference type="Gene3D" id="1.20.190.20">
    <property type="entry name" value="14-3-3 domain"/>
    <property type="match status" value="2"/>
</dbReference>
<dbReference type="Pfam" id="PF00244">
    <property type="entry name" value="14-3-3"/>
    <property type="match status" value="1"/>
</dbReference>
<evidence type="ECO:0000313" key="4">
    <source>
        <dbReference type="Ensembl" id="ENSXCOP00000014596.1"/>
    </source>
</evidence>
<proteinExistence type="inferred from homology"/>
<keyword evidence="2" id="KW-0472">Membrane</keyword>
<comment type="similarity">
    <text evidence="1">Belongs to the 14-3-3 family.</text>
</comment>
<name>A0A3B5LZ19_9TELE</name>
<dbReference type="SMART" id="SM00101">
    <property type="entry name" value="14_3_3"/>
    <property type="match status" value="1"/>
</dbReference>